<sequence>LWNDWLVHLRNVGCRIVCESGRGVCEIRLQDYLDAYPLIGASGSAGSAFVLGEAFGTNEKAKVSCDRKTRALLSKITVDDLLATRSVTSKVFMKREPGLNRAILPFSFEAGVLSEYINHIFMGAFSGIGGTDVGKGA</sequence>
<protein>
    <submittedName>
        <fullName evidence="2">Uncharacterized protein</fullName>
    </submittedName>
</protein>
<organism evidence="2 4">
    <name type="scientific">Perkinsus olseni</name>
    <name type="common">Perkinsus atlanticus</name>
    <dbReference type="NCBI Taxonomy" id="32597"/>
    <lineage>
        <taxon>Eukaryota</taxon>
        <taxon>Sar</taxon>
        <taxon>Alveolata</taxon>
        <taxon>Perkinsozoa</taxon>
        <taxon>Perkinsea</taxon>
        <taxon>Perkinsida</taxon>
        <taxon>Perkinsidae</taxon>
        <taxon>Perkinsus</taxon>
    </lineage>
</organism>
<name>A0A7J6SVB5_PEROL</name>
<dbReference type="EMBL" id="JABANM010011908">
    <property type="protein sequence ID" value="KAF4736889.1"/>
    <property type="molecule type" value="Genomic_DNA"/>
</dbReference>
<accession>A0A7J6SVB5</accession>
<evidence type="ECO:0000313" key="1">
    <source>
        <dbReference type="EMBL" id="KAF4728142.1"/>
    </source>
</evidence>
<keyword evidence="3" id="KW-1185">Reference proteome</keyword>
<dbReference type="AlphaFoldDB" id="A0A7J6SVB5"/>
<feature type="non-terminal residue" evidence="2">
    <location>
        <position position="137"/>
    </location>
</feature>
<dbReference type="Proteomes" id="UP000574390">
    <property type="component" value="Unassembled WGS sequence"/>
</dbReference>
<dbReference type="Proteomes" id="UP000553632">
    <property type="component" value="Unassembled WGS sequence"/>
</dbReference>
<evidence type="ECO:0000313" key="2">
    <source>
        <dbReference type="EMBL" id="KAF4736889.1"/>
    </source>
</evidence>
<evidence type="ECO:0000313" key="3">
    <source>
        <dbReference type="Proteomes" id="UP000553632"/>
    </source>
</evidence>
<evidence type="ECO:0000313" key="4">
    <source>
        <dbReference type="Proteomes" id="UP000574390"/>
    </source>
</evidence>
<reference evidence="3 4" key="1">
    <citation type="submission" date="2020-04" db="EMBL/GenBank/DDBJ databases">
        <title>Perkinsus olseni comparative genomics.</title>
        <authorList>
            <person name="Bogema D.R."/>
        </authorList>
    </citation>
    <scope>NUCLEOTIDE SEQUENCE [LARGE SCALE GENOMIC DNA]</scope>
    <source>
        <strain evidence="2">ATCC PRA-205</strain>
        <strain evidence="1 3">ATCC PRA-207</strain>
    </source>
</reference>
<gene>
    <name evidence="2" type="ORF">FOZ62_021505</name>
    <name evidence="1" type="ORF">FOZ63_023697</name>
</gene>
<dbReference type="EMBL" id="JABANO010020641">
    <property type="protein sequence ID" value="KAF4728142.1"/>
    <property type="molecule type" value="Genomic_DNA"/>
</dbReference>
<proteinExistence type="predicted"/>
<feature type="non-terminal residue" evidence="2">
    <location>
        <position position="1"/>
    </location>
</feature>
<comment type="caution">
    <text evidence="2">The sequence shown here is derived from an EMBL/GenBank/DDBJ whole genome shotgun (WGS) entry which is preliminary data.</text>
</comment>